<evidence type="ECO:0000256" key="2">
    <source>
        <dbReference type="ARBA" id="ARBA00001946"/>
    </source>
</evidence>
<keyword evidence="9" id="KW-0472">Membrane</keyword>
<dbReference type="GO" id="GO:0006281">
    <property type="term" value="P:DNA repair"/>
    <property type="evidence" value="ECO:0007669"/>
    <property type="project" value="UniProtKB-KW"/>
</dbReference>
<dbReference type="EMBL" id="CP159837">
    <property type="protein sequence ID" value="XCM36337.1"/>
    <property type="molecule type" value="Genomic_DNA"/>
</dbReference>
<evidence type="ECO:0000256" key="4">
    <source>
        <dbReference type="ARBA" id="ARBA00022723"/>
    </source>
</evidence>
<dbReference type="InterPro" id="IPR036691">
    <property type="entry name" value="Endo/exonu/phosph_ase_sf"/>
</dbReference>
<comment type="cofactor">
    <cofactor evidence="1">
        <name>Mn(2+)</name>
        <dbReference type="ChEBI" id="CHEBI:29035"/>
    </cofactor>
</comment>
<dbReference type="PANTHER" id="PTHR15822:SF4">
    <property type="entry name" value="TYROSYL-DNA PHOSPHODIESTERASE 2"/>
    <property type="match status" value="1"/>
</dbReference>
<dbReference type="InterPro" id="IPR051547">
    <property type="entry name" value="TDP2-like"/>
</dbReference>
<gene>
    <name evidence="11" type="ORF">ABWT76_005093</name>
</gene>
<dbReference type="Gene3D" id="3.60.10.10">
    <property type="entry name" value="Endonuclease/exonuclease/phosphatase"/>
    <property type="match status" value="1"/>
</dbReference>
<dbReference type="GO" id="GO:0004519">
    <property type="term" value="F:endonuclease activity"/>
    <property type="evidence" value="ECO:0007669"/>
    <property type="project" value="UniProtKB-KW"/>
</dbReference>
<evidence type="ECO:0000313" key="11">
    <source>
        <dbReference type="EMBL" id="XCM36337.1"/>
    </source>
</evidence>
<keyword evidence="7" id="KW-0460">Magnesium</keyword>
<keyword evidence="6" id="KW-0378">Hydrolase</keyword>
<evidence type="ECO:0000259" key="10">
    <source>
        <dbReference type="Pfam" id="PF03372"/>
    </source>
</evidence>
<evidence type="ECO:0000256" key="8">
    <source>
        <dbReference type="ARBA" id="ARBA00023204"/>
    </source>
</evidence>
<name>A0AAU8JAY7_9CYAN</name>
<keyword evidence="9" id="KW-0812">Transmembrane</keyword>
<keyword evidence="4" id="KW-0479">Metal-binding</keyword>
<keyword evidence="3" id="KW-0540">Nuclease</keyword>
<sequence>MADLFVNMARKEVCMKRYVLRGLKAIAQLLGYSYCGLLIAYFILRGLFWDRLWIVAFLSSLIPWLFLPIFLLPLVGFIPRKQKWFSIGSSIACLILIGWLHHHYFSPESAQFKSNSYDALRIKVLSLNATWYHTTKEALGELIYREIPDIICLQETVSENTKKLFPYIQSSYPYNFFSPHLAIFSRYPIETKEKINLANHKEFQQRVILNINQQPVVLYNMQTTAPWIRPQKIWPGLNIPVYQYGDRTAQIQDFIQRIETETLPVIAAGDFNFTDQSQDYSLVASGLKDAFNISGFSFGFTWPHGWPLSDLIKVTNWKLTVPLFRIDYIWYSPHWQSHSSHVLKPVGSEHLPIATKLTLLTPREISKKS</sequence>
<evidence type="ECO:0000256" key="1">
    <source>
        <dbReference type="ARBA" id="ARBA00001936"/>
    </source>
</evidence>
<feature type="transmembrane region" description="Helical" evidence="9">
    <location>
        <begin position="84"/>
        <end position="105"/>
    </location>
</feature>
<evidence type="ECO:0000256" key="5">
    <source>
        <dbReference type="ARBA" id="ARBA00022763"/>
    </source>
</evidence>
<proteinExistence type="predicted"/>
<comment type="cofactor">
    <cofactor evidence="2">
        <name>Mg(2+)</name>
        <dbReference type="ChEBI" id="CHEBI:18420"/>
    </cofactor>
</comment>
<keyword evidence="11" id="KW-0255">Endonuclease</keyword>
<keyword evidence="8" id="KW-0234">DNA repair</keyword>
<evidence type="ECO:0000256" key="7">
    <source>
        <dbReference type="ARBA" id="ARBA00022842"/>
    </source>
</evidence>
<reference evidence="11" key="1">
    <citation type="submission" date="2024-07" db="EMBL/GenBank/DDBJ databases">
        <authorList>
            <person name="Kim Y.J."/>
            <person name="Jeong J.Y."/>
        </authorList>
    </citation>
    <scope>NUCLEOTIDE SEQUENCE</scope>
    <source>
        <strain evidence="11">GIHE-MW2</strain>
    </source>
</reference>
<keyword evidence="9" id="KW-1133">Transmembrane helix</keyword>
<dbReference type="InterPro" id="IPR005135">
    <property type="entry name" value="Endo/exonuclease/phosphatase"/>
</dbReference>
<dbReference type="GO" id="GO:0016787">
    <property type="term" value="F:hydrolase activity"/>
    <property type="evidence" value="ECO:0007669"/>
    <property type="project" value="UniProtKB-KW"/>
</dbReference>
<organism evidence="11">
    <name type="scientific">Planktothricoides raciborskii GIHE-MW2</name>
    <dbReference type="NCBI Taxonomy" id="2792601"/>
    <lineage>
        <taxon>Bacteria</taxon>
        <taxon>Bacillati</taxon>
        <taxon>Cyanobacteriota</taxon>
        <taxon>Cyanophyceae</taxon>
        <taxon>Oscillatoriophycideae</taxon>
        <taxon>Oscillatoriales</taxon>
        <taxon>Oscillatoriaceae</taxon>
        <taxon>Planktothricoides</taxon>
    </lineage>
</organism>
<feature type="domain" description="Endonuclease/exonuclease/phosphatase" evidence="10">
    <location>
        <begin position="132"/>
        <end position="350"/>
    </location>
</feature>
<evidence type="ECO:0000256" key="3">
    <source>
        <dbReference type="ARBA" id="ARBA00022722"/>
    </source>
</evidence>
<feature type="transmembrane region" description="Helical" evidence="9">
    <location>
        <begin position="54"/>
        <end position="77"/>
    </location>
</feature>
<feature type="transmembrane region" description="Helical" evidence="9">
    <location>
        <begin position="25"/>
        <end position="48"/>
    </location>
</feature>
<dbReference type="AlphaFoldDB" id="A0AAU8JAY7"/>
<dbReference type="PANTHER" id="PTHR15822">
    <property type="entry name" value="TRAF AND TNF RECEPTOR-ASSOCIATED PROTEIN"/>
    <property type="match status" value="1"/>
</dbReference>
<evidence type="ECO:0000256" key="9">
    <source>
        <dbReference type="SAM" id="Phobius"/>
    </source>
</evidence>
<protein>
    <submittedName>
        <fullName evidence="11">Endonuclease/exonuclease/phosphatase family protein</fullName>
    </submittedName>
</protein>
<dbReference type="RefSeq" id="WP_231636596.1">
    <property type="nucleotide sequence ID" value="NZ_CP159837.1"/>
</dbReference>
<keyword evidence="5" id="KW-0227">DNA damage</keyword>
<evidence type="ECO:0000256" key="6">
    <source>
        <dbReference type="ARBA" id="ARBA00022801"/>
    </source>
</evidence>
<accession>A0AAU8JAY7</accession>
<dbReference type="SUPFAM" id="SSF56219">
    <property type="entry name" value="DNase I-like"/>
    <property type="match status" value="1"/>
</dbReference>
<dbReference type="GO" id="GO:0046872">
    <property type="term" value="F:metal ion binding"/>
    <property type="evidence" value="ECO:0007669"/>
    <property type="project" value="UniProtKB-KW"/>
</dbReference>
<dbReference type="Pfam" id="PF03372">
    <property type="entry name" value="Exo_endo_phos"/>
    <property type="match status" value="1"/>
</dbReference>